<dbReference type="EMBL" id="CP063356">
    <property type="protein sequence ID" value="QOY36919.1"/>
    <property type="molecule type" value="Genomic_DNA"/>
</dbReference>
<dbReference type="KEGG" id="aia:AWH56_004520"/>
<reference evidence="1 3" key="1">
    <citation type="submission" date="2016-10" db="EMBL/GenBank/DDBJ databases">
        <title>Draft genome sequences of four alkaliphilic bacteria belonging to the Anaerobacillus genus.</title>
        <authorList>
            <person name="Bassil N.M."/>
            <person name="Lloyd J.R."/>
        </authorList>
    </citation>
    <scope>NUCLEOTIDE SEQUENCE [LARGE SCALE GENOMIC DNA]</scope>
    <source>
        <strain evidence="1 3">NB2006</strain>
    </source>
</reference>
<accession>A0A1S2LS28</accession>
<evidence type="ECO:0000313" key="3">
    <source>
        <dbReference type="Proteomes" id="UP000180175"/>
    </source>
</evidence>
<gene>
    <name evidence="2" type="ORF">AWH56_004520</name>
    <name evidence="1" type="ORF">AWH56_11950</name>
</gene>
<dbReference type="Proteomes" id="UP000180175">
    <property type="component" value="Chromosome"/>
</dbReference>
<reference evidence="2 3" key="3">
    <citation type="journal article" date="2019" name="Int. J. Syst. Evol. Microbiol.">
        <title>Anaerobacillus isosaccharinicus sp. nov., an alkaliphilic bacterium which degrades isosaccharinic acid.</title>
        <authorList>
            <person name="Bassil N.M."/>
            <person name="Lloyd J.R."/>
        </authorList>
    </citation>
    <scope>NUCLEOTIDE SEQUENCE [LARGE SCALE GENOMIC DNA]</scope>
    <source>
        <strain evidence="2 3">NB2006</strain>
    </source>
</reference>
<evidence type="ECO:0000313" key="1">
    <source>
        <dbReference type="EMBL" id="OIJ15312.1"/>
    </source>
</evidence>
<reference evidence="2 3" key="2">
    <citation type="journal article" date="2017" name="Genome Announc.">
        <title>Draft Genome Sequences of Four Alkaliphilic Bacteria Belonging to the Anaerobacillus Genus.</title>
        <authorList>
            <person name="Bassil N.M."/>
            <person name="Lloyd J.R."/>
        </authorList>
    </citation>
    <scope>NUCLEOTIDE SEQUENCE [LARGE SCALE GENOMIC DNA]</scope>
    <source>
        <strain evidence="2 3">NB2006</strain>
    </source>
</reference>
<evidence type="ECO:0000313" key="2">
    <source>
        <dbReference type="EMBL" id="QOY36919.1"/>
    </source>
</evidence>
<sequence length="172" mass="19323">MSTYVGTRELVRTEIIQRSQLNQLAIGQKSALDSLEAGVSISSMNTWWGATTEVIRSLIRRKAPTPVGFMVDMFFRISNSLTASNRQATRNVVNGGYNLLRNQIQDIFNMNGSYTAIEVELSYLQFRMSDGEVAELVYGNHNPNLTPEQNRANNNNSYVLKRIQTTGGWITP</sequence>
<proteinExistence type="predicted"/>
<organism evidence="1 3">
    <name type="scientific">Anaerobacillus isosaccharinicus</name>
    <dbReference type="NCBI Taxonomy" id="1532552"/>
    <lineage>
        <taxon>Bacteria</taxon>
        <taxon>Bacillati</taxon>
        <taxon>Bacillota</taxon>
        <taxon>Bacilli</taxon>
        <taxon>Bacillales</taxon>
        <taxon>Bacillaceae</taxon>
        <taxon>Anaerobacillus</taxon>
    </lineage>
</organism>
<dbReference type="RefSeq" id="WP_071317317.1">
    <property type="nucleotide sequence ID" value="NZ_CP063356.2"/>
</dbReference>
<reference evidence="2" key="4">
    <citation type="submission" date="2020-10" db="EMBL/GenBank/DDBJ databases">
        <authorList>
            <person name="Bassil N.M."/>
            <person name="Lloyd J.R."/>
        </authorList>
    </citation>
    <scope>NUCLEOTIDE SEQUENCE</scope>
    <source>
        <strain evidence="2">NB2006</strain>
    </source>
</reference>
<protein>
    <submittedName>
        <fullName evidence="1">Uncharacterized protein</fullName>
    </submittedName>
</protein>
<name>A0A1S2LS28_9BACI</name>
<dbReference type="EMBL" id="LQXD01000108">
    <property type="protein sequence ID" value="OIJ15312.1"/>
    <property type="molecule type" value="Genomic_DNA"/>
</dbReference>
<keyword evidence="3" id="KW-1185">Reference proteome</keyword>
<dbReference type="AlphaFoldDB" id="A0A1S2LS28"/>